<protein>
    <recommendedName>
        <fullName evidence="4">DUF4337 domain-containing protein</fullName>
    </recommendedName>
</protein>
<feature type="transmembrane region" description="Helical" evidence="2">
    <location>
        <begin position="181"/>
        <end position="199"/>
    </location>
</feature>
<dbReference type="RefSeq" id="WP_350348577.1">
    <property type="nucleotide sequence ID" value="NZ_CP158374.1"/>
</dbReference>
<gene>
    <name evidence="3" type="ORF">ABIQ69_01225</name>
</gene>
<sequence>MTETPQSAPTGTTGRDADPGAPARDDDAERRTRRRRQTVDAIAVFLLSAVAVLTAWCGFQSSKWGGEMSIAFSQASSARVQAADHASGARDARAADQAIWVQWVLATDRGDAALASYIEQRFSPEFRVAFDAWNAGDREAQGPFAMPEYVPPGAEDAAAANARADARFEAALQNNQRGDDYSILTVLFALVLFLVAISQRDLQPWVRWTLLGLGVAVAAVGIVVLATFPVKI</sequence>
<evidence type="ECO:0000256" key="2">
    <source>
        <dbReference type="SAM" id="Phobius"/>
    </source>
</evidence>
<organism evidence="3">
    <name type="scientific">Agromyces sp. G08B096</name>
    <dbReference type="NCBI Taxonomy" id="3156399"/>
    <lineage>
        <taxon>Bacteria</taxon>
        <taxon>Bacillati</taxon>
        <taxon>Actinomycetota</taxon>
        <taxon>Actinomycetes</taxon>
        <taxon>Micrococcales</taxon>
        <taxon>Microbacteriaceae</taxon>
        <taxon>Agromyces</taxon>
    </lineage>
</organism>
<feature type="transmembrane region" description="Helical" evidence="2">
    <location>
        <begin position="41"/>
        <end position="59"/>
    </location>
</feature>
<keyword evidence="2" id="KW-1133">Transmembrane helix</keyword>
<evidence type="ECO:0000313" key="3">
    <source>
        <dbReference type="EMBL" id="XBX82561.1"/>
    </source>
</evidence>
<name>A0AAU7W6R6_9MICO</name>
<reference evidence="3" key="1">
    <citation type="submission" date="2024-05" db="EMBL/GenBank/DDBJ databases">
        <authorList>
            <person name="Yu L."/>
        </authorList>
    </citation>
    <scope>NUCLEOTIDE SEQUENCE</scope>
    <source>
        <strain evidence="3">G08B096</strain>
    </source>
</reference>
<evidence type="ECO:0008006" key="4">
    <source>
        <dbReference type="Google" id="ProtNLM"/>
    </source>
</evidence>
<feature type="region of interest" description="Disordered" evidence="1">
    <location>
        <begin position="1"/>
        <end position="34"/>
    </location>
</feature>
<proteinExistence type="predicted"/>
<dbReference type="EMBL" id="CP158374">
    <property type="protein sequence ID" value="XBX82561.1"/>
    <property type="molecule type" value="Genomic_DNA"/>
</dbReference>
<feature type="compositionally biased region" description="Polar residues" evidence="1">
    <location>
        <begin position="1"/>
        <end position="13"/>
    </location>
</feature>
<feature type="compositionally biased region" description="Basic and acidic residues" evidence="1">
    <location>
        <begin position="15"/>
        <end position="30"/>
    </location>
</feature>
<keyword evidence="2" id="KW-0472">Membrane</keyword>
<evidence type="ECO:0000256" key="1">
    <source>
        <dbReference type="SAM" id="MobiDB-lite"/>
    </source>
</evidence>
<keyword evidence="2" id="KW-0812">Transmembrane</keyword>
<dbReference type="AlphaFoldDB" id="A0AAU7W6R6"/>
<feature type="transmembrane region" description="Helical" evidence="2">
    <location>
        <begin position="205"/>
        <end position="228"/>
    </location>
</feature>
<accession>A0AAU7W6R6</accession>